<comment type="caution">
    <text evidence="4">Lacks conserved residue(s) required for the propagation of feature annotation.</text>
</comment>
<evidence type="ECO:0000256" key="4">
    <source>
        <dbReference type="PROSITE-ProRule" id="PRU00076"/>
    </source>
</evidence>
<evidence type="ECO:0000256" key="1">
    <source>
        <dbReference type="ARBA" id="ARBA00022536"/>
    </source>
</evidence>
<dbReference type="GO" id="GO:0005509">
    <property type="term" value="F:calcium ion binding"/>
    <property type="evidence" value="ECO:0007669"/>
    <property type="project" value="InterPro"/>
</dbReference>
<feature type="domain" description="EGF-like" evidence="6">
    <location>
        <begin position="47"/>
        <end position="84"/>
    </location>
</feature>
<dbReference type="AlphaFoldDB" id="A0AAJ6YKB4"/>
<feature type="domain" description="EGF-like" evidence="6">
    <location>
        <begin position="270"/>
        <end position="308"/>
    </location>
</feature>
<dbReference type="FunFam" id="2.10.25.10:FF:000095">
    <property type="entry name" value="Notch, isoform B"/>
    <property type="match status" value="1"/>
</dbReference>
<sequence>MCLGPGCDYEYDLDYDESYEHQGYEAADLEYQCICPPQYTGKNCQDSLDPCMSEPCHHSATCDILPEGGYVCKCRPGRTGVHCETVDSELTEFLVPELSGDGYLELPCLEGVGRTFSIELWFLTRASDGLLLYNGQLSNGRGDFISLNLVQGRLEFRFNLGSGIANITSPDLVTLDTWHSVRISRLGREGLLRLDNGTVARGFSGNPLTELNLEMPLYIGGVKHWHEMHRLAGATSGLFGAIQRLMVNEKTYQNLALNFSIPQHNTDIYDGLPCPINSNPCRNGGVCFPLLNSFFCKCADGYDGIKCEFSTGGENSEQAVRFNGENYLQFKHRFGRSPNTTNATIGDYIDESYTDYDTEDDAYYDYQNYDYSERREQQSNKFELRLRTTHPEGVIAWIGRGKLEHLMLSLHEGYVMLSYRGKRDEFTIRSKERIDDGFFHRIRAIRRRRSILLQIDEQSPVKLASESGPLTTNGKLFVGGRPGHRGLKACVRDFVVDKRIIDLARRKIQLCHENDV</sequence>
<accession>A0AAJ6YKB4</accession>
<evidence type="ECO:0000313" key="7">
    <source>
        <dbReference type="Proteomes" id="UP000695007"/>
    </source>
</evidence>
<dbReference type="GO" id="GO:0030154">
    <property type="term" value="P:cell differentiation"/>
    <property type="evidence" value="ECO:0007669"/>
    <property type="project" value="UniProtKB-ARBA"/>
</dbReference>
<dbReference type="SUPFAM" id="SSF49899">
    <property type="entry name" value="Concanavalin A-like lectins/glucanases"/>
    <property type="match status" value="2"/>
</dbReference>
<dbReference type="PANTHER" id="PTHR15036">
    <property type="entry name" value="PIKACHURIN-LIKE PROTEIN"/>
    <property type="match status" value="1"/>
</dbReference>
<dbReference type="Pfam" id="PF00008">
    <property type="entry name" value="EGF"/>
    <property type="match status" value="2"/>
</dbReference>
<dbReference type="GO" id="GO:0048513">
    <property type="term" value="P:animal organ development"/>
    <property type="evidence" value="ECO:0007669"/>
    <property type="project" value="UniProtKB-ARBA"/>
</dbReference>
<dbReference type="CDD" id="cd00110">
    <property type="entry name" value="LamG"/>
    <property type="match status" value="2"/>
</dbReference>
<keyword evidence="2" id="KW-0677">Repeat</keyword>
<dbReference type="PROSITE" id="PS01186">
    <property type="entry name" value="EGF_2"/>
    <property type="match status" value="1"/>
</dbReference>
<dbReference type="Proteomes" id="UP000695007">
    <property type="component" value="Unplaced"/>
</dbReference>
<dbReference type="KEGG" id="csol:105363593"/>
<protein>
    <submittedName>
        <fullName evidence="8">Agrin-like</fullName>
    </submittedName>
</protein>
<dbReference type="InterPro" id="IPR000742">
    <property type="entry name" value="EGF"/>
</dbReference>
<dbReference type="SMART" id="SM00282">
    <property type="entry name" value="LamG"/>
    <property type="match status" value="2"/>
</dbReference>
<dbReference type="InterPro" id="IPR001791">
    <property type="entry name" value="Laminin_G"/>
</dbReference>
<dbReference type="PROSITE" id="PS50026">
    <property type="entry name" value="EGF_3"/>
    <property type="match status" value="2"/>
</dbReference>
<keyword evidence="1 4" id="KW-0245">EGF-like domain</keyword>
<dbReference type="PROSITE" id="PS00022">
    <property type="entry name" value="EGF_1"/>
    <property type="match status" value="3"/>
</dbReference>
<evidence type="ECO:0000256" key="3">
    <source>
        <dbReference type="ARBA" id="ARBA00023157"/>
    </source>
</evidence>
<dbReference type="PROSITE" id="PS50025">
    <property type="entry name" value="LAM_G_DOMAIN"/>
    <property type="match status" value="2"/>
</dbReference>
<dbReference type="GeneID" id="105363593"/>
<dbReference type="InterPro" id="IPR050372">
    <property type="entry name" value="Neurexin-related_CASP"/>
</dbReference>
<dbReference type="InterPro" id="IPR001881">
    <property type="entry name" value="EGF-like_Ca-bd_dom"/>
</dbReference>
<dbReference type="Gene3D" id="2.60.120.200">
    <property type="match status" value="2"/>
</dbReference>
<feature type="domain" description="Laminin G" evidence="5">
    <location>
        <begin position="353"/>
        <end position="511"/>
    </location>
</feature>
<dbReference type="CDD" id="cd00054">
    <property type="entry name" value="EGF_CA"/>
    <property type="match status" value="2"/>
</dbReference>
<organism evidence="7 8">
    <name type="scientific">Ceratosolen solmsi marchali</name>
    <dbReference type="NCBI Taxonomy" id="326594"/>
    <lineage>
        <taxon>Eukaryota</taxon>
        <taxon>Metazoa</taxon>
        <taxon>Ecdysozoa</taxon>
        <taxon>Arthropoda</taxon>
        <taxon>Hexapoda</taxon>
        <taxon>Insecta</taxon>
        <taxon>Pterygota</taxon>
        <taxon>Neoptera</taxon>
        <taxon>Endopterygota</taxon>
        <taxon>Hymenoptera</taxon>
        <taxon>Apocrita</taxon>
        <taxon>Proctotrupomorpha</taxon>
        <taxon>Chalcidoidea</taxon>
        <taxon>Agaonidae</taxon>
        <taxon>Agaoninae</taxon>
        <taxon>Ceratosolen</taxon>
    </lineage>
</organism>
<proteinExistence type="predicted"/>
<dbReference type="InterPro" id="IPR013320">
    <property type="entry name" value="ConA-like_dom_sf"/>
</dbReference>
<dbReference type="SMART" id="SM00179">
    <property type="entry name" value="EGF_CA"/>
    <property type="match status" value="2"/>
</dbReference>
<dbReference type="SMART" id="SM00181">
    <property type="entry name" value="EGF"/>
    <property type="match status" value="3"/>
</dbReference>
<dbReference type="Gene3D" id="2.10.25.10">
    <property type="entry name" value="Laminin"/>
    <property type="match status" value="3"/>
</dbReference>
<dbReference type="Pfam" id="PF00054">
    <property type="entry name" value="Laminin_G_1"/>
    <property type="match status" value="2"/>
</dbReference>
<evidence type="ECO:0000259" key="6">
    <source>
        <dbReference type="PROSITE" id="PS50026"/>
    </source>
</evidence>
<feature type="disulfide bond" evidence="4">
    <location>
        <begin position="74"/>
        <end position="83"/>
    </location>
</feature>
<keyword evidence="3 4" id="KW-1015">Disulfide bond</keyword>
<dbReference type="GO" id="GO:0009653">
    <property type="term" value="P:anatomical structure morphogenesis"/>
    <property type="evidence" value="ECO:0007669"/>
    <property type="project" value="UniProtKB-ARBA"/>
</dbReference>
<name>A0AAJ6YKB4_9HYME</name>
<evidence type="ECO:0000259" key="5">
    <source>
        <dbReference type="PROSITE" id="PS50025"/>
    </source>
</evidence>
<dbReference type="RefSeq" id="XP_011499632.1">
    <property type="nucleotide sequence ID" value="XM_011501330.1"/>
</dbReference>
<keyword evidence="7" id="KW-1185">Reference proteome</keyword>
<dbReference type="PANTHER" id="PTHR15036:SF83">
    <property type="entry name" value="AGRIN"/>
    <property type="match status" value="1"/>
</dbReference>
<evidence type="ECO:0000256" key="2">
    <source>
        <dbReference type="ARBA" id="ARBA00022737"/>
    </source>
</evidence>
<feature type="domain" description="Laminin G" evidence="5">
    <location>
        <begin position="93"/>
        <end position="274"/>
    </location>
</feature>
<feature type="disulfide bond" evidence="4">
    <location>
        <begin position="298"/>
        <end position="307"/>
    </location>
</feature>
<gene>
    <name evidence="8" type="primary">LOC105363593</name>
</gene>
<reference evidence="8" key="1">
    <citation type="submission" date="2025-08" db="UniProtKB">
        <authorList>
            <consortium name="RefSeq"/>
        </authorList>
    </citation>
    <scope>IDENTIFICATION</scope>
</reference>
<evidence type="ECO:0000313" key="8">
    <source>
        <dbReference type="RefSeq" id="XP_011499632.1"/>
    </source>
</evidence>